<keyword evidence="3" id="KW-1185">Reference proteome</keyword>
<gene>
    <name evidence="2" type="ORF">OKA04_08020</name>
</gene>
<keyword evidence="1" id="KW-1133">Transmembrane helix</keyword>
<accession>A0ABT3FM75</accession>
<evidence type="ECO:0008006" key="4">
    <source>
        <dbReference type="Google" id="ProtNLM"/>
    </source>
</evidence>
<evidence type="ECO:0000313" key="3">
    <source>
        <dbReference type="Proteomes" id="UP001207930"/>
    </source>
</evidence>
<keyword evidence="1" id="KW-0812">Transmembrane</keyword>
<dbReference type="Proteomes" id="UP001207930">
    <property type="component" value="Unassembled WGS sequence"/>
</dbReference>
<protein>
    <recommendedName>
        <fullName evidence="4">DUF805 domain-containing protein</fullName>
    </recommendedName>
</protein>
<feature type="transmembrane region" description="Helical" evidence="1">
    <location>
        <begin position="82"/>
        <end position="101"/>
    </location>
</feature>
<sequence length="146" mass="15863">MMNFSAVLLFVAALASFAVFHFFPGFTETAGWKVWLEVWDMIQGLDFLDDPGEFAILASFLMITVLIVVSPFLTAVFRKSRLCWWMATVMSGVASIAFLVLVLDINETKSLGKGGWCLLAAPVLNLGGFLMIRGASEKGDGSPFGA</sequence>
<keyword evidence="1" id="KW-0472">Membrane</keyword>
<evidence type="ECO:0000256" key="1">
    <source>
        <dbReference type="SAM" id="Phobius"/>
    </source>
</evidence>
<evidence type="ECO:0000313" key="2">
    <source>
        <dbReference type="EMBL" id="MCW1884672.1"/>
    </source>
</evidence>
<name>A0ABT3FM75_9BACT</name>
<organism evidence="2 3">
    <name type="scientific">Luteolibacter flavescens</name>
    <dbReference type="NCBI Taxonomy" id="1859460"/>
    <lineage>
        <taxon>Bacteria</taxon>
        <taxon>Pseudomonadati</taxon>
        <taxon>Verrucomicrobiota</taxon>
        <taxon>Verrucomicrobiia</taxon>
        <taxon>Verrucomicrobiales</taxon>
        <taxon>Verrucomicrobiaceae</taxon>
        <taxon>Luteolibacter</taxon>
    </lineage>
</organism>
<reference evidence="2 3" key="1">
    <citation type="submission" date="2022-10" db="EMBL/GenBank/DDBJ databases">
        <title>Luteolibacter flavescens strain MCCC 1K03193, whole genome shotgun sequencing project.</title>
        <authorList>
            <person name="Zhao G."/>
            <person name="Shen L."/>
        </authorList>
    </citation>
    <scope>NUCLEOTIDE SEQUENCE [LARGE SCALE GENOMIC DNA]</scope>
    <source>
        <strain evidence="2 3">MCCC 1K03193</strain>
    </source>
</reference>
<dbReference type="EMBL" id="JAPDDS010000004">
    <property type="protein sequence ID" value="MCW1884672.1"/>
    <property type="molecule type" value="Genomic_DNA"/>
</dbReference>
<feature type="transmembrane region" description="Helical" evidence="1">
    <location>
        <begin position="113"/>
        <end position="132"/>
    </location>
</feature>
<proteinExistence type="predicted"/>
<comment type="caution">
    <text evidence="2">The sequence shown here is derived from an EMBL/GenBank/DDBJ whole genome shotgun (WGS) entry which is preliminary data.</text>
</comment>
<feature type="transmembrane region" description="Helical" evidence="1">
    <location>
        <begin position="53"/>
        <end position="75"/>
    </location>
</feature>